<accession>A0ABW7JYL6</accession>
<dbReference type="Gene3D" id="1.10.357.10">
    <property type="entry name" value="Tetracycline Repressor, domain 2"/>
    <property type="match status" value="1"/>
</dbReference>
<evidence type="ECO:0000313" key="6">
    <source>
        <dbReference type="EMBL" id="MFH5211589.1"/>
    </source>
</evidence>
<organism evidence="6 7">
    <name type="scientific">Antrihabitans spumae</name>
    <dbReference type="NCBI Taxonomy" id="3373370"/>
    <lineage>
        <taxon>Bacteria</taxon>
        <taxon>Bacillati</taxon>
        <taxon>Actinomycetota</taxon>
        <taxon>Actinomycetes</taxon>
        <taxon>Mycobacteriales</taxon>
        <taxon>Nocardiaceae</taxon>
        <taxon>Antrihabitans</taxon>
    </lineage>
</organism>
<dbReference type="EMBL" id="JBIMSO010000129">
    <property type="protein sequence ID" value="MFH5211589.1"/>
    <property type="molecule type" value="Genomic_DNA"/>
</dbReference>
<dbReference type="Proteomes" id="UP001609175">
    <property type="component" value="Unassembled WGS sequence"/>
</dbReference>
<reference evidence="6 7" key="1">
    <citation type="submission" date="2024-10" db="EMBL/GenBank/DDBJ databases">
        <authorList>
            <person name="Riesco R."/>
        </authorList>
    </citation>
    <scope>NUCLEOTIDE SEQUENCE [LARGE SCALE GENOMIC DNA]</scope>
    <source>
        <strain evidence="6 7">NCIMB 15449</strain>
    </source>
</reference>
<dbReference type="SUPFAM" id="SSF46689">
    <property type="entry name" value="Homeodomain-like"/>
    <property type="match status" value="1"/>
</dbReference>
<keyword evidence="1" id="KW-0805">Transcription regulation</keyword>
<sequence>MAATTMTRDRILDAAMELFSENSFRGTSITQIETAAGLTPGAGGIYHHFRTKESILEAGLERHLDRVNAVRDITQLMSGLGDLRVALTLLAKYVLTELDNEEALLRILATDTRTRPHLLDGAVHNMVRRIYSGFASWLADEAAISADRATDIASVGLGALLSARLVPLLFGLAPHDVGDEQFVKTWVDMMLRSVEGSVMGGTGSAPAD</sequence>
<comment type="caution">
    <text evidence="6">The sequence shown here is derived from an EMBL/GenBank/DDBJ whole genome shotgun (WGS) entry which is preliminary data.</text>
</comment>
<dbReference type="InterPro" id="IPR001647">
    <property type="entry name" value="HTH_TetR"/>
</dbReference>
<keyword evidence="3" id="KW-0804">Transcription</keyword>
<evidence type="ECO:0000259" key="5">
    <source>
        <dbReference type="PROSITE" id="PS50977"/>
    </source>
</evidence>
<gene>
    <name evidence="6" type="ORF">ACHIPZ_25795</name>
</gene>
<dbReference type="RefSeq" id="WP_395118194.1">
    <property type="nucleotide sequence ID" value="NZ_JBIMSO010000129.1"/>
</dbReference>
<feature type="domain" description="HTH tetR-type" evidence="5">
    <location>
        <begin position="5"/>
        <end position="67"/>
    </location>
</feature>
<dbReference type="PANTHER" id="PTHR47506:SF1">
    <property type="entry name" value="HTH-TYPE TRANSCRIPTIONAL REGULATOR YJDC"/>
    <property type="match status" value="1"/>
</dbReference>
<evidence type="ECO:0000256" key="4">
    <source>
        <dbReference type="PROSITE-ProRule" id="PRU00335"/>
    </source>
</evidence>
<keyword evidence="2 4" id="KW-0238">DNA-binding</keyword>
<dbReference type="PROSITE" id="PS50977">
    <property type="entry name" value="HTH_TETR_2"/>
    <property type="match status" value="1"/>
</dbReference>
<name>A0ABW7JYL6_9NOCA</name>
<dbReference type="InterPro" id="IPR009057">
    <property type="entry name" value="Homeodomain-like_sf"/>
</dbReference>
<evidence type="ECO:0000256" key="1">
    <source>
        <dbReference type="ARBA" id="ARBA00023015"/>
    </source>
</evidence>
<evidence type="ECO:0000256" key="3">
    <source>
        <dbReference type="ARBA" id="ARBA00023163"/>
    </source>
</evidence>
<evidence type="ECO:0000256" key="2">
    <source>
        <dbReference type="ARBA" id="ARBA00023125"/>
    </source>
</evidence>
<evidence type="ECO:0000313" key="7">
    <source>
        <dbReference type="Proteomes" id="UP001609175"/>
    </source>
</evidence>
<proteinExistence type="predicted"/>
<feature type="DNA-binding region" description="H-T-H motif" evidence="4">
    <location>
        <begin position="30"/>
        <end position="49"/>
    </location>
</feature>
<dbReference type="PANTHER" id="PTHR47506">
    <property type="entry name" value="TRANSCRIPTIONAL REGULATORY PROTEIN"/>
    <property type="match status" value="1"/>
</dbReference>
<protein>
    <submittedName>
        <fullName evidence="6">TetR/AcrR family transcriptional regulator</fullName>
    </submittedName>
</protein>
<dbReference type="Pfam" id="PF00440">
    <property type="entry name" value="TetR_N"/>
    <property type="match status" value="1"/>
</dbReference>